<dbReference type="Proteomes" id="UP000078576">
    <property type="component" value="Unassembled WGS sequence"/>
</dbReference>
<dbReference type="AlphaFoldDB" id="A0A194VAY9"/>
<gene>
    <name evidence="2" type="ORF">VP1G_08353</name>
</gene>
<dbReference type="PANTHER" id="PTHR11012:SF30">
    <property type="entry name" value="PROTEIN KINASE-LIKE DOMAIN-CONTAINING"/>
    <property type="match status" value="1"/>
</dbReference>
<keyword evidence="3" id="KW-1185">Reference proteome</keyword>
<evidence type="ECO:0000313" key="3">
    <source>
        <dbReference type="Proteomes" id="UP000078576"/>
    </source>
</evidence>
<dbReference type="EMBL" id="KN714769">
    <property type="protein sequence ID" value="KUI61192.1"/>
    <property type="molecule type" value="Genomic_DNA"/>
</dbReference>
<reference evidence="3" key="1">
    <citation type="submission" date="2014-12" db="EMBL/GenBank/DDBJ databases">
        <title>Genome Sequence of Valsa Canker Pathogens Uncovers a Specific Adaption of Colonization on Woody Bark.</title>
        <authorList>
            <person name="Yin Z."/>
            <person name="Liu H."/>
            <person name="Gao X."/>
            <person name="Li Z."/>
            <person name="Song N."/>
            <person name="Ke X."/>
            <person name="Dai Q."/>
            <person name="Wu Y."/>
            <person name="Sun Y."/>
            <person name="Xu J.-R."/>
            <person name="Kang Z.K."/>
            <person name="Wang L."/>
            <person name="Huang L."/>
        </authorList>
    </citation>
    <scope>NUCLEOTIDE SEQUENCE [LARGE SCALE GENOMIC DNA]</scope>
    <source>
        <strain evidence="3">SXYL134</strain>
    </source>
</reference>
<feature type="domain" description="CHK kinase-like" evidence="1">
    <location>
        <begin position="136"/>
        <end position="313"/>
    </location>
</feature>
<dbReference type="InterPro" id="IPR004119">
    <property type="entry name" value="EcKL"/>
</dbReference>
<evidence type="ECO:0000259" key="1">
    <source>
        <dbReference type="SMART" id="SM00587"/>
    </source>
</evidence>
<evidence type="ECO:0000313" key="2">
    <source>
        <dbReference type="EMBL" id="KUI61192.1"/>
    </source>
</evidence>
<proteinExistence type="predicted"/>
<dbReference type="InterPro" id="IPR011009">
    <property type="entry name" value="Kinase-like_dom_sf"/>
</dbReference>
<dbReference type="PANTHER" id="PTHR11012">
    <property type="entry name" value="PROTEIN KINASE-LIKE DOMAIN-CONTAINING"/>
    <property type="match status" value="1"/>
</dbReference>
<dbReference type="InterPro" id="IPR015897">
    <property type="entry name" value="CHK_kinase-like"/>
</dbReference>
<dbReference type="SUPFAM" id="SSF56112">
    <property type="entry name" value="Protein kinase-like (PK-like)"/>
    <property type="match status" value="1"/>
</dbReference>
<dbReference type="SMART" id="SM00587">
    <property type="entry name" value="CHK"/>
    <property type="match status" value="1"/>
</dbReference>
<accession>A0A194VAY9</accession>
<name>A0A194VAY9_CYTMA</name>
<sequence length="373" mass="42049">MSRTLTVETVTAGQLDKLPTVPEEVTAEWLGSKLGHKIKSIKLTNSILATGCKLLFAITYDDSSSPSSSNSTPDDSKPASVCVKGGFEPEHMAQYHFLIEIYEREVNFFNHIAPSLIHMALPRSYWAGHDKTNALVIMEDLTRHGCTFGDPLYTWPVERVLAGVEQLAAMHVGTWGTRMEDHAWLTPHYDTSMLYLIDNWDAVALSADRPPLPAYMHDAKRVKGVMEKHYGSRSAKFSCLLHGDPHTGNTYFLAGGEGADSTRFLDFQMVHVGSAFHDVTYFMGAALTVEDRREHEWRVFDHYLKSLAKFGGPVLDRNDKEVDFEYRKNWLSGMAWVVTPYSMQTKERVHAMVPRYAAAISDHKSFELVESQI</sequence>
<protein>
    <recommendedName>
        <fullName evidence="1">CHK kinase-like domain-containing protein</fullName>
    </recommendedName>
</protein>
<dbReference type="OrthoDB" id="191037at2759"/>
<dbReference type="Pfam" id="PF02958">
    <property type="entry name" value="EcKL"/>
    <property type="match status" value="1"/>
</dbReference>
<dbReference type="Gene3D" id="3.90.1200.10">
    <property type="match status" value="1"/>
</dbReference>
<organism evidence="2 3">
    <name type="scientific">Cytospora mali</name>
    <name type="common">Apple Valsa canker fungus</name>
    <name type="synonym">Valsa mali</name>
    <dbReference type="NCBI Taxonomy" id="578113"/>
    <lineage>
        <taxon>Eukaryota</taxon>
        <taxon>Fungi</taxon>
        <taxon>Dikarya</taxon>
        <taxon>Ascomycota</taxon>
        <taxon>Pezizomycotina</taxon>
        <taxon>Sordariomycetes</taxon>
        <taxon>Sordariomycetidae</taxon>
        <taxon>Diaporthales</taxon>
        <taxon>Cytosporaceae</taxon>
        <taxon>Cytospora</taxon>
    </lineage>
</organism>